<feature type="region of interest" description="Disordered" evidence="1">
    <location>
        <begin position="52"/>
        <end position="132"/>
    </location>
</feature>
<evidence type="ECO:0000313" key="2">
    <source>
        <dbReference type="EMBL" id="GEZ26281.1"/>
    </source>
</evidence>
<dbReference type="EMBL" id="BKCJ010258522">
    <property type="protein sequence ID" value="GEZ26281.1"/>
    <property type="molecule type" value="Genomic_DNA"/>
</dbReference>
<gene>
    <name evidence="2" type="ORF">Tci_498254</name>
</gene>
<name>A0A699IE55_TANCI</name>
<feature type="compositionally biased region" description="Acidic residues" evidence="1">
    <location>
        <begin position="99"/>
        <end position="122"/>
    </location>
</feature>
<proteinExistence type="predicted"/>
<evidence type="ECO:0000256" key="1">
    <source>
        <dbReference type="SAM" id="MobiDB-lite"/>
    </source>
</evidence>
<dbReference type="AlphaFoldDB" id="A0A699IE55"/>
<organism evidence="2">
    <name type="scientific">Tanacetum cinerariifolium</name>
    <name type="common">Dalmatian daisy</name>
    <name type="synonym">Chrysanthemum cinerariifolium</name>
    <dbReference type="NCBI Taxonomy" id="118510"/>
    <lineage>
        <taxon>Eukaryota</taxon>
        <taxon>Viridiplantae</taxon>
        <taxon>Streptophyta</taxon>
        <taxon>Embryophyta</taxon>
        <taxon>Tracheophyta</taxon>
        <taxon>Spermatophyta</taxon>
        <taxon>Magnoliopsida</taxon>
        <taxon>eudicotyledons</taxon>
        <taxon>Gunneridae</taxon>
        <taxon>Pentapetalae</taxon>
        <taxon>asterids</taxon>
        <taxon>campanulids</taxon>
        <taxon>Asterales</taxon>
        <taxon>Asteraceae</taxon>
        <taxon>Asteroideae</taxon>
        <taxon>Anthemideae</taxon>
        <taxon>Anthemidinae</taxon>
        <taxon>Tanacetum</taxon>
    </lineage>
</organism>
<comment type="caution">
    <text evidence="2">The sequence shown here is derived from an EMBL/GenBank/DDBJ whole genome shotgun (WGS) entry which is preliminary data.</text>
</comment>
<accession>A0A699IE55</accession>
<feature type="compositionally biased region" description="Acidic residues" evidence="1">
    <location>
        <begin position="71"/>
        <end position="91"/>
    </location>
</feature>
<protein>
    <recommendedName>
        <fullName evidence="3">Reverse transcriptase domain-containing protein</fullName>
    </recommendedName>
</protein>
<reference evidence="2" key="1">
    <citation type="journal article" date="2019" name="Sci. Rep.">
        <title>Draft genome of Tanacetum cinerariifolium, the natural source of mosquito coil.</title>
        <authorList>
            <person name="Yamashiro T."/>
            <person name="Shiraishi A."/>
            <person name="Satake H."/>
            <person name="Nakayama K."/>
        </authorList>
    </citation>
    <scope>NUCLEOTIDE SEQUENCE</scope>
</reference>
<sequence length="419" mass="47904">MSSASSAVTYTSVYTDFEPGRVFWGVDEELSDGEPIYPDYIPLEDEHVLPAEEQPLPLVVSPTAELPEYVAESDPEEDPEEYEDYETEDGSVDYPMDGGVDDDGDSSRDDADDEDEDKEEEEHLAPADSAVVIPTDWEHLARCTAPDASPLPPPLHMPLPVDRRDDIPKTEMPPRKRLCLSTLGSRYGIRDTWVDPIETLPEIEPMTMGEQVDLLMEDKIANQETIQIVEDEAYTIREAWAHSIRLCQAVHFELQTHQEQVYAHKFQLHTYQTQLQLHSTLIQTQHQLHETHFQMQQTDIAELRETDCRRQAQIVETLRVMGDIRQEIGDMQAEFLALREQIMEPVTRQGPSTLPNNTNPNPNNMTPESVQAMIDQALLRNFTNGDGNHSSHEDNRRNVQTARPFFYADFMKCQPLNFK</sequence>
<evidence type="ECO:0008006" key="3">
    <source>
        <dbReference type="Google" id="ProtNLM"/>
    </source>
</evidence>